<dbReference type="Ensembl" id="ENSOART00020047284.1">
    <property type="protein sequence ID" value="ENSOARP00020046289.1"/>
    <property type="gene ID" value="ENSOARG00020038165.1"/>
</dbReference>
<proteinExistence type="predicted"/>
<sequence length="139" mass="15764">MRWPKYWSFSFSISPSNEHPGLISFRMDWLDLLAVQGTLKSLLQHHSSKASILRHSAFFTVQLSNPYMTTGKTIALTRQTFVGKVMSLLLNMLSRLVITFLPRSKCLLISRLQSPSAVILEPKKRSDTVSTVSHLFPTN</sequence>
<organism evidence="1">
    <name type="scientific">Ovis aries</name>
    <name type="common">Sheep</name>
    <dbReference type="NCBI Taxonomy" id="9940"/>
    <lineage>
        <taxon>Eukaryota</taxon>
        <taxon>Metazoa</taxon>
        <taxon>Chordata</taxon>
        <taxon>Craniata</taxon>
        <taxon>Vertebrata</taxon>
        <taxon>Euteleostomi</taxon>
        <taxon>Mammalia</taxon>
        <taxon>Eutheria</taxon>
        <taxon>Laurasiatheria</taxon>
        <taxon>Artiodactyla</taxon>
        <taxon>Ruminantia</taxon>
        <taxon>Pecora</taxon>
        <taxon>Bovidae</taxon>
        <taxon>Caprinae</taxon>
        <taxon>Ovis</taxon>
    </lineage>
</organism>
<protein>
    <submittedName>
        <fullName evidence="1">Uncharacterized protein</fullName>
    </submittedName>
</protein>
<evidence type="ECO:0000313" key="1">
    <source>
        <dbReference type="Ensembl" id="ENSOARP00020046289.1"/>
    </source>
</evidence>
<reference evidence="1" key="2">
    <citation type="submission" date="2025-08" db="UniProtKB">
        <authorList>
            <consortium name="Ensembl"/>
        </authorList>
    </citation>
    <scope>IDENTIFICATION</scope>
</reference>
<reference evidence="1" key="1">
    <citation type="submission" date="2020-11" db="EMBL/GenBank/DDBJ databases">
        <authorList>
            <person name="Davenport K.M."/>
            <person name="Bickhart D.M."/>
            <person name="Smith T.P.L."/>
            <person name="Murdoch B.M."/>
            <person name="Rosen B.D."/>
        </authorList>
    </citation>
    <scope>NUCLEOTIDE SEQUENCE [LARGE SCALE GENOMIC DNA]</scope>
    <source>
        <strain evidence="1">OAR_USU_Benz2616</strain>
    </source>
</reference>
<accession>A0AC11DJ26</accession>
<name>A0AC11DJ26_SHEEP</name>
<reference evidence="1" key="3">
    <citation type="submission" date="2025-09" db="UniProtKB">
        <authorList>
            <consortium name="Ensembl"/>
        </authorList>
    </citation>
    <scope>IDENTIFICATION</scope>
</reference>